<gene>
    <name evidence="10" type="ORF">GCM10007940_17810</name>
</gene>
<reference evidence="10" key="2">
    <citation type="submission" date="2023-01" db="EMBL/GenBank/DDBJ databases">
        <title>Draft genome sequence of Portibacter lacus strain NBRC 108769.</title>
        <authorList>
            <person name="Sun Q."/>
            <person name="Mori K."/>
        </authorList>
    </citation>
    <scope>NUCLEOTIDE SEQUENCE</scope>
    <source>
        <strain evidence="10">NBRC 108769</strain>
    </source>
</reference>
<keyword evidence="3 7" id="KW-1134">Transmembrane beta strand</keyword>
<dbReference type="InterPro" id="IPR023996">
    <property type="entry name" value="TonB-dep_OMP_SusC/RagA"/>
</dbReference>
<proteinExistence type="inferred from homology"/>
<keyword evidence="11" id="KW-1185">Reference proteome</keyword>
<evidence type="ECO:0000256" key="8">
    <source>
        <dbReference type="SAM" id="SignalP"/>
    </source>
</evidence>
<dbReference type="InterPro" id="IPR008969">
    <property type="entry name" value="CarboxyPept-like_regulatory"/>
</dbReference>
<dbReference type="InterPro" id="IPR023997">
    <property type="entry name" value="TonB-dep_OMP_SusC/RagA_CS"/>
</dbReference>
<dbReference type="Gene3D" id="2.60.40.1120">
    <property type="entry name" value="Carboxypeptidase-like, regulatory domain"/>
    <property type="match status" value="1"/>
</dbReference>
<feature type="domain" description="TonB-dependent receptor plug" evidence="9">
    <location>
        <begin position="116"/>
        <end position="225"/>
    </location>
</feature>
<evidence type="ECO:0000256" key="3">
    <source>
        <dbReference type="ARBA" id="ARBA00022452"/>
    </source>
</evidence>
<dbReference type="InterPro" id="IPR036942">
    <property type="entry name" value="Beta-barrel_TonB_sf"/>
</dbReference>
<comment type="caution">
    <text evidence="10">The sequence shown here is derived from an EMBL/GenBank/DDBJ whole genome shotgun (WGS) entry which is preliminary data.</text>
</comment>
<dbReference type="AlphaFoldDB" id="A0AA37SR12"/>
<dbReference type="NCBIfam" id="TIGR04057">
    <property type="entry name" value="SusC_RagA_signa"/>
    <property type="match status" value="1"/>
</dbReference>
<evidence type="ECO:0000256" key="1">
    <source>
        <dbReference type="ARBA" id="ARBA00004571"/>
    </source>
</evidence>
<dbReference type="FunFam" id="2.60.40.1120:FF:000003">
    <property type="entry name" value="Outer membrane protein Omp121"/>
    <property type="match status" value="1"/>
</dbReference>
<protein>
    <submittedName>
        <fullName evidence="10">SusC/RagA family TonB-linked outer membrane protein</fullName>
    </submittedName>
</protein>
<evidence type="ECO:0000256" key="2">
    <source>
        <dbReference type="ARBA" id="ARBA00022448"/>
    </source>
</evidence>
<dbReference type="Pfam" id="PF13715">
    <property type="entry name" value="CarbopepD_reg_2"/>
    <property type="match status" value="1"/>
</dbReference>
<keyword evidence="6 7" id="KW-0998">Cell outer membrane</keyword>
<dbReference type="Gene3D" id="2.170.130.10">
    <property type="entry name" value="TonB-dependent receptor, plug domain"/>
    <property type="match status" value="1"/>
</dbReference>
<keyword evidence="5 7" id="KW-0472">Membrane</keyword>
<dbReference type="NCBIfam" id="TIGR04056">
    <property type="entry name" value="OMP_RagA_SusC"/>
    <property type="match status" value="1"/>
</dbReference>
<evidence type="ECO:0000256" key="4">
    <source>
        <dbReference type="ARBA" id="ARBA00022692"/>
    </source>
</evidence>
<evidence type="ECO:0000256" key="6">
    <source>
        <dbReference type="ARBA" id="ARBA00023237"/>
    </source>
</evidence>
<evidence type="ECO:0000259" key="9">
    <source>
        <dbReference type="Pfam" id="PF07715"/>
    </source>
</evidence>
<feature type="chain" id="PRO_5041402063" evidence="8">
    <location>
        <begin position="25"/>
        <end position="1017"/>
    </location>
</feature>
<evidence type="ECO:0000256" key="5">
    <source>
        <dbReference type="ARBA" id="ARBA00023136"/>
    </source>
</evidence>
<keyword evidence="2 7" id="KW-0813">Transport</keyword>
<comment type="subcellular location">
    <subcellularLocation>
        <location evidence="1 7">Cell outer membrane</location>
        <topology evidence="1 7">Multi-pass membrane protein</topology>
    </subcellularLocation>
</comment>
<sequence length="1017" mass="110344">MQNKIKNWIFVLAIICFNAFVSNAQSEISGKVTSANDEPIIGATIIIKGTNVGTTTDIDGSFNIAASEDQTLVFSYIGYSDQEVVIGTQTQLSIILEENTEVLDEVVVIGYGVTAKKDLVSSVSSIKGDQLKNQPVVRLDQSLQGRASGVEVTSQNGAPGAAATIRIRGTNSINGENNPLFVIDGFVSGSGFDLNNINANDVESIEILKDATALAIYGTRGAAGVIIITTKNGSGVKTGKPQISFNQYYSTQNVANPVEILGGEGYADYINESGQFVPGPEGYGFTDTSLPLAIEDPSSAANTDWLDLITQTGTAINTDLSIAGNSQNTNYYLSFNRFDQEGIIQGSGIERYQFRSNFDVNINKKLKTGIRLNVANYRRENSKTDYGFIIGGVLPVRTVYDEDGNYTGTNPITSGSQRNPIADIDLRVDHTLSNNITGNAYLSFEPLEGLLLKTNVGTQLDKTKNNDYLPGALPERILSGSGGYASIAYSDYQSLLNENTISYKIPLGPTHKLDILGGFSFQKNKTESFSANATGYPNDVVQFNNLSFGSDPETFSIGSGYSQRTFVSSFARINYSFNSKYLLTFAARRDGSSVFEDGNKYAFFPSVGFAWNIHEESFLSGNNAINRLKFRGSIGQVGQQGVGVYNSIAKFNNTNTYFNETLVNGVLIGSLPSKDLSWETTEQIDLGLELGLFQDRIIMELDWYQKTTKDLLLSKPLPNTAGGTQLQNIGSIQNRGLEFSLRSFNLAKGDFKWESQLTLSGNRNVVLELGGDEFINLRQPTNQGGNGVRLIPGYGVPVFVGATYLGTYKTTAEIDEDGTKGKSFLGSPRYVDVDGNGVINSEDFVVIGSPEPTFYGGFRNTFSYKGLSLDVFLQGVYGNDIYNGRNQTHLFGRGDQNIFPAVLDRWIQGVNETSDIGRAGTSTSLFNPNSTLGIEDGSHLRLKALTLGYDFPMIGRGASSVFQSLQVYVTGNNLFLLTNFTLGDPEVSNYGSSLEQGVATGQYPYARSFTMGVNAKF</sequence>
<dbReference type="PROSITE" id="PS52016">
    <property type="entry name" value="TONB_DEPENDENT_REC_3"/>
    <property type="match status" value="1"/>
</dbReference>
<dbReference type="GO" id="GO:0009279">
    <property type="term" value="C:cell outer membrane"/>
    <property type="evidence" value="ECO:0007669"/>
    <property type="project" value="UniProtKB-SubCell"/>
</dbReference>
<dbReference type="SUPFAM" id="SSF56935">
    <property type="entry name" value="Porins"/>
    <property type="match status" value="1"/>
</dbReference>
<dbReference type="Gene3D" id="2.40.170.20">
    <property type="entry name" value="TonB-dependent receptor, beta-barrel domain"/>
    <property type="match status" value="1"/>
</dbReference>
<dbReference type="InterPro" id="IPR018247">
    <property type="entry name" value="EF_Hand_1_Ca_BS"/>
</dbReference>
<feature type="signal peptide" evidence="8">
    <location>
        <begin position="1"/>
        <end position="24"/>
    </location>
</feature>
<keyword evidence="8" id="KW-0732">Signal</keyword>
<dbReference type="Pfam" id="PF07715">
    <property type="entry name" value="Plug"/>
    <property type="match status" value="1"/>
</dbReference>
<reference evidence="10" key="1">
    <citation type="journal article" date="2014" name="Int. J. Syst. Evol. Microbiol.">
        <title>Complete genome sequence of Corynebacterium casei LMG S-19264T (=DSM 44701T), isolated from a smear-ripened cheese.</title>
        <authorList>
            <consortium name="US DOE Joint Genome Institute (JGI-PGF)"/>
            <person name="Walter F."/>
            <person name="Albersmeier A."/>
            <person name="Kalinowski J."/>
            <person name="Ruckert C."/>
        </authorList>
    </citation>
    <scope>NUCLEOTIDE SEQUENCE</scope>
    <source>
        <strain evidence="10">NBRC 108769</strain>
    </source>
</reference>
<accession>A0AA37SR12</accession>
<dbReference type="InterPro" id="IPR012910">
    <property type="entry name" value="Plug_dom"/>
</dbReference>
<organism evidence="10 11">
    <name type="scientific">Portibacter lacus</name>
    <dbReference type="NCBI Taxonomy" id="1099794"/>
    <lineage>
        <taxon>Bacteria</taxon>
        <taxon>Pseudomonadati</taxon>
        <taxon>Bacteroidota</taxon>
        <taxon>Saprospiria</taxon>
        <taxon>Saprospirales</taxon>
        <taxon>Haliscomenobacteraceae</taxon>
        <taxon>Portibacter</taxon>
    </lineage>
</organism>
<evidence type="ECO:0000256" key="7">
    <source>
        <dbReference type="PROSITE-ProRule" id="PRU01360"/>
    </source>
</evidence>
<dbReference type="RefSeq" id="WP_235293960.1">
    <property type="nucleotide sequence ID" value="NZ_BSOH01000010.1"/>
</dbReference>
<dbReference type="InterPro" id="IPR039426">
    <property type="entry name" value="TonB-dep_rcpt-like"/>
</dbReference>
<evidence type="ECO:0000313" key="11">
    <source>
        <dbReference type="Proteomes" id="UP001156666"/>
    </source>
</evidence>
<keyword evidence="4 7" id="KW-0812">Transmembrane</keyword>
<dbReference type="EMBL" id="BSOH01000010">
    <property type="protein sequence ID" value="GLR17166.1"/>
    <property type="molecule type" value="Genomic_DNA"/>
</dbReference>
<dbReference type="SUPFAM" id="SSF49464">
    <property type="entry name" value="Carboxypeptidase regulatory domain-like"/>
    <property type="match status" value="1"/>
</dbReference>
<dbReference type="InterPro" id="IPR037066">
    <property type="entry name" value="Plug_dom_sf"/>
</dbReference>
<evidence type="ECO:0000313" key="10">
    <source>
        <dbReference type="EMBL" id="GLR17166.1"/>
    </source>
</evidence>
<comment type="similarity">
    <text evidence="7">Belongs to the TonB-dependent receptor family.</text>
</comment>
<name>A0AA37SR12_9BACT</name>
<dbReference type="Proteomes" id="UP001156666">
    <property type="component" value="Unassembled WGS sequence"/>
</dbReference>
<dbReference type="PROSITE" id="PS00018">
    <property type="entry name" value="EF_HAND_1"/>
    <property type="match status" value="1"/>
</dbReference>